<reference evidence="1 2" key="1">
    <citation type="submission" date="2015-11" db="EMBL/GenBank/DDBJ databases">
        <title>Whole-Genome Sequence of Candidatus Oderbacter manganicum from the National Park Lower Oder Valley, Germany.</title>
        <authorList>
            <person name="Braun B."/>
            <person name="Liere K."/>
            <person name="Szewzyk U."/>
        </authorList>
    </citation>
    <scope>NUCLEOTIDE SEQUENCE [LARGE SCALE GENOMIC DNA]</scope>
    <source>
        <strain evidence="1 2">OTSz_A_272</strain>
    </source>
</reference>
<accession>A0A1B1AGU2</accession>
<keyword evidence="2" id="KW-1185">Reference proteome</keyword>
<evidence type="ECO:0000313" key="1">
    <source>
        <dbReference type="EMBL" id="ANP45778.1"/>
    </source>
</evidence>
<organism evidence="1 2">
    <name type="scientific">Candidatus Viadribacter manganicus</name>
    <dbReference type="NCBI Taxonomy" id="1759059"/>
    <lineage>
        <taxon>Bacteria</taxon>
        <taxon>Pseudomonadati</taxon>
        <taxon>Pseudomonadota</taxon>
        <taxon>Alphaproteobacteria</taxon>
        <taxon>Hyphomonadales</taxon>
        <taxon>Hyphomonadaceae</taxon>
        <taxon>Candidatus Viadribacter</taxon>
    </lineage>
</organism>
<name>A0A1B1AGU2_9PROT</name>
<evidence type="ECO:0000313" key="2">
    <source>
        <dbReference type="Proteomes" id="UP000092498"/>
    </source>
</evidence>
<dbReference type="InParanoid" id="A0A1B1AGU2"/>
<dbReference type="AlphaFoldDB" id="A0A1B1AGU2"/>
<protein>
    <submittedName>
        <fullName evidence="1">Uncharacterized protein</fullName>
    </submittedName>
</protein>
<dbReference type="RefSeq" id="WP_066769671.1">
    <property type="nucleotide sequence ID" value="NZ_CP013244.1"/>
</dbReference>
<dbReference type="Proteomes" id="UP000092498">
    <property type="component" value="Chromosome"/>
</dbReference>
<sequence length="62" mass="6624">MTRFVKFNSATDPKIEVHINPDEVAAVRDSHGKTIILFRGIAATETVQGSIASVVAALTQVT</sequence>
<dbReference type="STRING" id="1759059.ATE48_07510"/>
<dbReference type="EMBL" id="CP013244">
    <property type="protein sequence ID" value="ANP45778.1"/>
    <property type="molecule type" value="Genomic_DNA"/>
</dbReference>
<dbReference type="KEGG" id="cbot:ATE48_07510"/>
<gene>
    <name evidence="1" type="ORF">ATE48_07510</name>
</gene>
<proteinExistence type="predicted"/>